<dbReference type="EMBL" id="JASFZW010000008">
    <property type="protein sequence ID" value="KAK2076841.1"/>
    <property type="molecule type" value="Genomic_DNA"/>
</dbReference>
<sequence length="627" mass="69124">MRTLIKGPDYRNFILTARHCHARQGPMSINPISTLGVLFNYRLPCHAKKAGNLSETFPFFLQACILGWLGAPLNFLNPGSTAHPRHCIPTQGLSRLYTDYDADTSVFELLQDIPPEWNVTYAGWDAEDLEEEFNFVDLSHPKGDVETVTMGNVLSKIPPSKFFVDGRVEADVEDCEGVNCGAYLTMTSNGSLAPGSSGSGLIHTDLQRVVGAWVDGMYKLWPNATADKPLQADYEPYDIPTPTVTIGNIVPELSPAVGPASISLQLQQKPKGPVNITLHVDSTAFRVSLSRYTISFNRSNWNKPQFVNITAEEDVPEEEGAAEFRLDLSWPAAWANGTLVQRIKTIRGIARPDIRGTSLLNPIPVPANESFFMETEFGMYNPDLPLISEQDGPFIPSIAFSYNRTTPDVLLVSMCPKSGTIINDTALSVHGYQKDFVTAGAILYTTIKIPGEEYRGCSVSLLASSPDQEVYFTVHSTYTWSLPGSSADLYGELAIEIDPISPAEGTDLITMGIALTVEDPADFEISLDYQKKPKILAFRPEQTGTYEMSTCYNGTTIQTAFEIWDSDTLSTIAAADSEGGDCALLPSLRMQADKLYFVFLRNTRPLFPIRGATERLEFRSFLVEPEE</sequence>
<evidence type="ECO:0000313" key="1">
    <source>
        <dbReference type="EMBL" id="KAK2076841.1"/>
    </source>
</evidence>
<dbReference type="InterPro" id="IPR043504">
    <property type="entry name" value="Peptidase_S1_PA_chymotrypsin"/>
</dbReference>
<protein>
    <submittedName>
        <fullName evidence="1">Uncharacterized protein</fullName>
    </submittedName>
</protein>
<accession>A0AAD9IFW9</accession>
<proteinExistence type="predicted"/>
<dbReference type="AlphaFoldDB" id="A0AAD9IFW9"/>
<comment type="caution">
    <text evidence="1">The sequence shown here is derived from an EMBL/GenBank/DDBJ whole genome shotgun (WGS) entry which is preliminary data.</text>
</comment>
<dbReference type="Gene3D" id="2.40.10.10">
    <property type="entry name" value="Trypsin-like serine proteases"/>
    <property type="match status" value="1"/>
</dbReference>
<reference evidence="1" key="1">
    <citation type="submission" date="2021-01" db="EMBL/GenBank/DDBJ databases">
        <authorList>
            <person name="Eckstrom K.M.E."/>
        </authorList>
    </citation>
    <scope>NUCLEOTIDE SEQUENCE</scope>
    <source>
        <strain evidence="1">UVCC 0001</strain>
    </source>
</reference>
<organism evidence="1 2">
    <name type="scientific">Prototheca wickerhamii</name>
    <dbReference type="NCBI Taxonomy" id="3111"/>
    <lineage>
        <taxon>Eukaryota</taxon>
        <taxon>Viridiplantae</taxon>
        <taxon>Chlorophyta</taxon>
        <taxon>core chlorophytes</taxon>
        <taxon>Trebouxiophyceae</taxon>
        <taxon>Chlorellales</taxon>
        <taxon>Chlorellaceae</taxon>
        <taxon>Prototheca</taxon>
    </lineage>
</organism>
<name>A0AAD9IFW9_PROWI</name>
<keyword evidence="2" id="KW-1185">Reference proteome</keyword>
<evidence type="ECO:0000313" key="2">
    <source>
        <dbReference type="Proteomes" id="UP001255856"/>
    </source>
</evidence>
<dbReference type="SUPFAM" id="SSF50494">
    <property type="entry name" value="Trypsin-like serine proteases"/>
    <property type="match status" value="1"/>
</dbReference>
<gene>
    <name evidence="1" type="ORF">QBZ16_005067</name>
</gene>
<dbReference type="Proteomes" id="UP001255856">
    <property type="component" value="Unassembled WGS sequence"/>
</dbReference>
<dbReference type="InterPro" id="IPR009003">
    <property type="entry name" value="Peptidase_S1_PA"/>
</dbReference>